<organism evidence="1">
    <name type="scientific">Proboscia inermis</name>
    <dbReference type="NCBI Taxonomy" id="420281"/>
    <lineage>
        <taxon>Eukaryota</taxon>
        <taxon>Sar</taxon>
        <taxon>Stramenopiles</taxon>
        <taxon>Ochrophyta</taxon>
        <taxon>Bacillariophyta</taxon>
        <taxon>Coscinodiscophyceae</taxon>
        <taxon>Rhizosoleniophycidae</taxon>
        <taxon>Rhizosoleniales</taxon>
        <taxon>Rhizosoleniaceae</taxon>
        <taxon>Proboscia</taxon>
    </lineage>
</organism>
<gene>
    <name evidence="1" type="ORF">PINE0816_LOCUS16194</name>
</gene>
<sequence>MEVMDNLFDHDYKLRNSLVGFLAYGASNCRRFREETFDEIVDLAFVLEMKVHANGKCWGLVHDEQNVDLTKFLERCECRSNMGVLINPEKPSKPCYSCIFWPAGQTQSTDSFFSLICLNRFAHTDRGI</sequence>
<protein>
    <submittedName>
        <fullName evidence="1">Uncharacterized protein</fullName>
    </submittedName>
</protein>
<dbReference type="EMBL" id="HBEL01034425">
    <property type="protein sequence ID" value="CAD8420059.1"/>
    <property type="molecule type" value="Transcribed_RNA"/>
</dbReference>
<accession>A0A7S0CDU9</accession>
<dbReference type="AlphaFoldDB" id="A0A7S0CDU9"/>
<reference evidence="1" key="1">
    <citation type="submission" date="2021-01" db="EMBL/GenBank/DDBJ databases">
        <authorList>
            <person name="Corre E."/>
            <person name="Pelletier E."/>
            <person name="Niang G."/>
            <person name="Scheremetjew M."/>
            <person name="Finn R."/>
            <person name="Kale V."/>
            <person name="Holt S."/>
            <person name="Cochrane G."/>
            <person name="Meng A."/>
            <person name="Brown T."/>
            <person name="Cohen L."/>
        </authorList>
    </citation>
    <scope>NUCLEOTIDE SEQUENCE</scope>
    <source>
        <strain evidence="1">CCAP1064/1</strain>
    </source>
</reference>
<name>A0A7S0CDU9_9STRA</name>
<evidence type="ECO:0000313" key="1">
    <source>
        <dbReference type="EMBL" id="CAD8420059.1"/>
    </source>
</evidence>
<proteinExistence type="predicted"/>